<keyword evidence="7" id="KW-0456">Lyase</keyword>
<evidence type="ECO:0000313" key="9">
    <source>
        <dbReference type="EMBL" id="OCK41912.1"/>
    </source>
</evidence>
<evidence type="ECO:0000256" key="4">
    <source>
        <dbReference type="ARBA" id="ARBA00022801"/>
    </source>
</evidence>
<accession>A0A1B9XWI6</accession>
<evidence type="ECO:0000256" key="7">
    <source>
        <dbReference type="ARBA" id="ARBA00023239"/>
    </source>
</evidence>
<evidence type="ECO:0000256" key="2">
    <source>
        <dbReference type="ARBA" id="ARBA00022670"/>
    </source>
</evidence>
<evidence type="ECO:0000256" key="1">
    <source>
        <dbReference type="ARBA" id="ARBA00008136"/>
    </source>
</evidence>
<keyword evidence="3" id="KW-0227">DNA damage</keyword>
<comment type="caution">
    <text evidence="9">The sequence shown here is derived from an EMBL/GenBank/DDBJ whole genome shotgun (WGS) entry which is preliminary data.</text>
</comment>
<gene>
    <name evidence="9" type="ORF">BA195_13090</name>
</gene>
<dbReference type="PANTHER" id="PTHR13604">
    <property type="entry name" value="DC12-RELATED"/>
    <property type="match status" value="1"/>
</dbReference>
<proteinExistence type="inferred from homology"/>
<comment type="similarity">
    <text evidence="1 8">Belongs to the SOS response-associated peptidase family.</text>
</comment>
<protein>
    <recommendedName>
        <fullName evidence="8">Abasic site processing protein</fullName>
        <ecNumber evidence="8">3.4.-.-</ecNumber>
    </recommendedName>
</protein>
<reference evidence="9 10" key="1">
    <citation type="submission" date="2016-06" db="EMBL/GenBank/DDBJ databases">
        <title>Draft Genome Sequence of Tenacibaculum soleae UCD-KL19.</title>
        <authorList>
            <person name="Eisen J.A."/>
            <person name="Coil D.A."/>
            <person name="Lujan K.M."/>
        </authorList>
    </citation>
    <scope>NUCLEOTIDE SEQUENCE [LARGE SCALE GENOMIC DNA]</scope>
    <source>
        <strain evidence="9 10">UCD-KL19</strain>
    </source>
</reference>
<keyword evidence="2 8" id="KW-0645">Protease</keyword>
<dbReference type="RefSeq" id="WP_068706305.1">
    <property type="nucleotide sequence ID" value="NZ_JAUOSG010000008.1"/>
</dbReference>
<dbReference type="InterPro" id="IPR003738">
    <property type="entry name" value="SRAP"/>
</dbReference>
<dbReference type="GO" id="GO:0016829">
    <property type="term" value="F:lyase activity"/>
    <property type="evidence" value="ECO:0007669"/>
    <property type="project" value="UniProtKB-KW"/>
</dbReference>
<dbReference type="PANTHER" id="PTHR13604:SF0">
    <property type="entry name" value="ABASIC SITE PROCESSING PROTEIN HMCES"/>
    <property type="match status" value="1"/>
</dbReference>
<dbReference type="GO" id="GO:0008233">
    <property type="term" value="F:peptidase activity"/>
    <property type="evidence" value="ECO:0007669"/>
    <property type="project" value="UniProtKB-KW"/>
</dbReference>
<keyword evidence="5" id="KW-0190">Covalent protein-DNA linkage</keyword>
<keyword evidence="4 8" id="KW-0378">Hydrolase</keyword>
<keyword evidence="10" id="KW-1185">Reference proteome</keyword>
<sequence length="208" mass="24601">MNYKLSNIATKEQIKDFTKLKFKYPHLYKSKRKINGLKEQTICLITMDSPNKITHGIWGILPQNYNEDWKKFQHIKHSLHTNKKEIKENILFKGSLQTRRCLLIVTGFYTHKLINGEIENYLVEKKDQKPFYLAGVYNTTYDGFTTCTVINTKATKKLNTQNNLYNVMPLQIPQILKNVWLNKSLKYNDINYIINKPYITTYNIQKIT</sequence>
<dbReference type="GO" id="GO:0006508">
    <property type="term" value="P:proteolysis"/>
    <property type="evidence" value="ECO:0007669"/>
    <property type="project" value="UniProtKB-KW"/>
</dbReference>
<dbReference type="AlphaFoldDB" id="A0A1B9XWI6"/>
<dbReference type="Gene3D" id="3.90.1680.10">
    <property type="entry name" value="SOS response associated peptidase-like"/>
    <property type="match status" value="1"/>
</dbReference>
<dbReference type="SUPFAM" id="SSF143081">
    <property type="entry name" value="BB1717-like"/>
    <property type="match status" value="1"/>
</dbReference>
<dbReference type="STRING" id="447689.BA195_13090"/>
<dbReference type="EMBL" id="MAKX01000041">
    <property type="protein sequence ID" value="OCK41912.1"/>
    <property type="molecule type" value="Genomic_DNA"/>
</dbReference>
<dbReference type="GO" id="GO:0003697">
    <property type="term" value="F:single-stranded DNA binding"/>
    <property type="evidence" value="ECO:0007669"/>
    <property type="project" value="InterPro"/>
</dbReference>
<evidence type="ECO:0000256" key="8">
    <source>
        <dbReference type="RuleBase" id="RU364100"/>
    </source>
</evidence>
<dbReference type="EC" id="3.4.-.-" evidence="8"/>
<dbReference type="OrthoDB" id="9782620at2"/>
<evidence type="ECO:0000256" key="5">
    <source>
        <dbReference type="ARBA" id="ARBA00023124"/>
    </source>
</evidence>
<dbReference type="Pfam" id="PF02586">
    <property type="entry name" value="SRAP"/>
    <property type="match status" value="1"/>
</dbReference>
<evidence type="ECO:0000256" key="6">
    <source>
        <dbReference type="ARBA" id="ARBA00023125"/>
    </source>
</evidence>
<dbReference type="Proteomes" id="UP000093186">
    <property type="component" value="Unassembled WGS sequence"/>
</dbReference>
<name>A0A1B9XWI6_9FLAO</name>
<organism evidence="9 10">
    <name type="scientific">Tenacibaculum soleae</name>
    <dbReference type="NCBI Taxonomy" id="447689"/>
    <lineage>
        <taxon>Bacteria</taxon>
        <taxon>Pseudomonadati</taxon>
        <taxon>Bacteroidota</taxon>
        <taxon>Flavobacteriia</taxon>
        <taxon>Flavobacteriales</taxon>
        <taxon>Flavobacteriaceae</taxon>
        <taxon>Tenacibaculum</taxon>
    </lineage>
</organism>
<evidence type="ECO:0000256" key="3">
    <source>
        <dbReference type="ARBA" id="ARBA00022763"/>
    </source>
</evidence>
<evidence type="ECO:0000313" key="10">
    <source>
        <dbReference type="Proteomes" id="UP000093186"/>
    </source>
</evidence>
<dbReference type="InterPro" id="IPR036590">
    <property type="entry name" value="SRAP-like"/>
</dbReference>
<dbReference type="GO" id="GO:0106300">
    <property type="term" value="P:protein-DNA covalent cross-linking repair"/>
    <property type="evidence" value="ECO:0007669"/>
    <property type="project" value="InterPro"/>
</dbReference>
<keyword evidence="6" id="KW-0238">DNA-binding</keyword>